<evidence type="ECO:0000256" key="1">
    <source>
        <dbReference type="SAM" id="SignalP"/>
    </source>
</evidence>
<name>A0ABR4K986_9EURO</name>
<dbReference type="PANTHER" id="PTHR35186">
    <property type="entry name" value="ANK_REP_REGION DOMAIN-CONTAINING PROTEIN"/>
    <property type="match status" value="1"/>
</dbReference>
<proteinExistence type="predicted"/>
<dbReference type="Proteomes" id="UP001610446">
    <property type="component" value="Unassembled WGS sequence"/>
</dbReference>
<feature type="domain" description="DUF7580" evidence="2">
    <location>
        <begin position="194"/>
        <end position="541"/>
    </location>
</feature>
<evidence type="ECO:0000313" key="4">
    <source>
        <dbReference type="Proteomes" id="UP001610446"/>
    </source>
</evidence>
<organism evidence="3 4">
    <name type="scientific">Aspergillus pseudoustus</name>
    <dbReference type="NCBI Taxonomy" id="1810923"/>
    <lineage>
        <taxon>Eukaryota</taxon>
        <taxon>Fungi</taxon>
        <taxon>Dikarya</taxon>
        <taxon>Ascomycota</taxon>
        <taxon>Pezizomycotina</taxon>
        <taxon>Eurotiomycetes</taxon>
        <taxon>Eurotiomycetidae</taxon>
        <taxon>Eurotiales</taxon>
        <taxon>Aspergillaceae</taxon>
        <taxon>Aspergillus</taxon>
        <taxon>Aspergillus subgen. Nidulantes</taxon>
    </lineage>
</organism>
<dbReference type="EMBL" id="JBFXLU010000047">
    <property type="protein sequence ID" value="KAL2848860.1"/>
    <property type="molecule type" value="Genomic_DNA"/>
</dbReference>
<dbReference type="PANTHER" id="PTHR35186:SF4">
    <property type="entry name" value="PRION-INHIBITION AND PROPAGATION HELO DOMAIN-CONTAINING PROTEIN"/>
    <property type="match status" value="1"/>
</dbReference>
<protein>
    <recommendedName>
        <fullName evidence="2">DUF7580 domain-containing protein</fullName>
    </recommendedName>
</protein>
<dbReference type="InterPro" id="IPR056002">
    <property type="entry name" value="DUF7580"/>
</dbReference>
<accession>A0ABR4K986</accession>
<gene>
    <name evidence="3" type="ORF">BJY01DRAFT_153054</name>
</gene>
<feature type="chain" id="PRO_5045084556" description="DUF7580 domain-containing protein" evidence="1">
    <location>
        <begin position="22"/>
        <end position="547"/>
    </location>
</feature>
<evidence type="ECO:0000313" key="3">
    <source>
        <dbReference type="EMBL" id="KAL2848860.1"/>
    </source>
</evidence>
<keyword evidence="1" id="KW-0732">Signal</keyword>
<reference evidence="3 4" key="1">
    <citation type="submission" date="2024-07" db="EMBL/GenBank/DDBJ databases">
        <title>Section-level genome sequencing and comparative genomics of Aspergillus sections Usti and Cavernicolus.</title>
        <authorList>
            <consortium name="Lawrence Berkeley National Laboratory"/>
            <person name="Nybo J.L."/>
            <person name="Vesth T.C."/>
            <person name="Theobald S."/>
            <person name="Frisvad J.C."/>
            <person name="Larsen T.O."/>
            <person name="Kjaerboelling I."/>
            <person name="Rothschild-Mancinelli K."/>
            <person name="Lyhne E.K."/>
            <person name="Kogle M.E."/>
            <person name="Barry K."/>
            <person name="Clum A."/>
            <person name="Na H."/>
            <person name="Ledsgaard L."/>
            <person name="Lin J."/>
            <person name="Lipzen A."/>
            <person name="Kuo A."/>
            <person name="Riley R."/>
            <person name="Mondo S."/>
            <person name="Labutti K."/>
            <person name="Haridas S."/>
            <person name="Pangalinan J."/>
            <person name="Salamov A.A."/>
            <person name="Simmons B.A."/>
            <person name="Magnuson J.K."/>
            <person name="Chen J."/>
            <person name="Drula E."/>
            <person name="Henrissat B."/>
            <person name="Wiebenga A."/>
            <person name="Lubbers R.J."/>
            <person name="Gomes A.C."/>
            <person name="Makela M.R."/>
            <person name="Stajich J."/>
            <person name="Grigoriev I.V."/>
            <person name="Mortensen U.H."/>
            <person name="De Vries R.P."/>
            <person name="Baker S.E."/>
            <person name="Andersen M.R."/>
        </authorList>
    </citation>
    <scope>NUCLEOTIDE SEQUENCE [LARGE SCALE GENOMIC DNA]</scope>
    <source>
        <strain evidence="3 4">CBS 123904</strain>
    </source>
</reference>
<evidence type="ECO:0000259" key="2">
    <source>
        <dbReference type="Pfam" id="PF24476"/>
    </source>
</evidence>
<sequence length="547" mass="61729">MVTGIEAISMALAVLPLLVNQLDNYAKGLERTRDWRRVRRTFSKYSLDIGTQHTVFLNNLEDLLDGIVDDEDKFRELIKNPQGALWRDSRLQDKLRARLGRSHDVFMGNMVSLHDCLIKLAKRLGVDLSNCFDSAAMPDPQIKMRKMFYRAVYDDFLEDIRKANDTLRTLLEQSPGHKSSKSRPAWSQLLRRFREVRIHAQGLFGAVIRSDHWGCNCKDSHRVHLKLPSVQLMTSDWDSPHHQCRFCVIFSNPGGPSSSAHWTWREVEFEPWKAEAPVATTPTLIQDQTHGSGDRKVRFQESSCVAFTQTLKPMPTVPSLRIVSDICSSLSTSQNTHKRQLLGLLGADPHPCYLMTAIGSHELKIGNRPLRESLQQTSRRDRLRIATGLACGVVQFHGSWLKPNWDISNVQLALGSNATKISPDNLYCTWALTAQPGSTPNDKGKAPALQVRNDILFPLGLALIELSLGQSIDKLRPSNNMPLDELQAKVKEVYDNSGSGYGDVVNNCLFWPPGMASLGFEDARFEERVFNDVVSPLLRELMHFEGY</sequence>
<keyword evidence="4" id="KW-1185">Reference proteome</keyword>
<feature type="signal peptide" evidence="1">
    <location>
        <begin position="1"/>
        <end position="21"/>
    </location>
</feature>
<dbReference type="Pfam" id="PF24476">
    <property type="entry name" value="DUF7580"/>
    <property type="match status" value="1"/>
</dbReference>
<comment type="caution">
    <text evidence="3">The sequence shown here is derived from an EMBL/GenBank/DDBJ whole genome shotgun (WGS) entry which is preliminary data.</text>
</comment>